<evidence type="ECO:0000256" key="6">
    <source>
        <dbReference type="ARBA" id="ARBA00022656"/>
    </source>
</evidence>
<dbReference type="OMA" id="MDHANVN"/>
<dbReference type="PROSITE" id="PS50088">
    <property type="entry name" value="ANK_REPEAT"/>
    <property type="match status" value="4"/>
</dbReference>
<dbReference type="SMART" id="SM00248">
    <property type="entry name" value="ANK"/>
    <property type="match status" value="11"/>
</dbReference>
<proteinExistence type="evidence at transcript level"/>
<dbReference type="GO" id="GO:0044231">
    <property type="term" value="C:host cell presynaptic membrane"/>
    <property type="evidence" value="ECO:0007669"/>
    <property type="project" value="UniProtKB-KW"/>
</dbReference>
<evidence type="ECO:0000256" key="5">
    <source>
        <dbReference type="ARBA" id="ARBA00022537"/>
    </source>
</evidence>
<evidence type="ECO:0000256" key="12">
    <source>
        <dbReference type="PROSITE-ProRule" id="PRU00023"/>
    </source>
</evidence>
<name>A0A2L2YE43_PARTP</name>
<organism evidence="13">
    <name type="scientific">Parasteatoda tepidariorum</name>
    <name type="common">Common house spider</name>
    <name type="synonym">Achaearanea tepidariorum</name>
    <dbReference type="NCBI Taxonomy" id="114398"/>
    <lineage>
        <taxon>Eukaryota</taxon>
        <taxon>Metazoa</taxon>
        <taxon>Ecdysozoa</taxon>
        <taxon>Arthropoda</taxon>
        <taxon>Chelicerata</taxon>
        <taxon>Arachnida</taxon>
        <taxon>Araneae</taxon>
        <taxon>Araneomorphae</taxon>
        <taxon>Entelegynae</taxon>
        <taxon>Araneoidea</taxon>
        <taxon>Theridiidae</taxon>
        <taxon>Parasteatoda</taxon>
    </lineage>
</organism>
<evidence type="ECO:0000256" key="2">
    <source>
        <dbReference type="ARBA" id="ARBA00004613"/>
    </source>
</evidence>
<dbReference type="SUPFAM" id="SSF48403">
    <property type="entry name" value="Ankyrin repeat"/>
    <property type="match status" value="2"/>
</dbReference>
<keyword evidence="3" id="KW-0268">Exocytosis</keyword>
<dbReference type="PRINTS" id="PR01415">
    <property type="entry name" value="ANKYRIN"/>
</dbReference>
<dbReference type="GO" id="GO:0044218">
    <property type="term" value="C:other organism cell membrane"/>
    <property type="evidence" value="ECO:0007669"/>
    <property type="project" value="UniProtKB-KW"/>
</dbReference>
<dbReference type="GO" id="GO:0006887">
    <property type="term" value="P:exocytosis"/>
    <property type="evidence" value="ECO:0007669"/>
    <property type="project" value="UniProtKB-KW"/>
</dbReference>
<keyword evidence="6" id="KW-0800">Toxin</keyword>
<keyword evidence="11" id="KW-1053">Target membrane</keyword>
<reference evidence="13" key="1">
    <citation type="journal article" date="2016" name="Mol. Ecol. Resour.">
        <title>Evaluation of the impact of RNA preservation methods of spiders for de novo transcriptome assembly.</title>
        <authorList>
            <person name="Kono N."/>
            <person name="Nakamura H."/>
            <person name="Ito Y."/>
            <person name="Tomita M."/>
            <person name="Arakawa K."/>
        </authorList>
    </citation>
    <scope>NUCLEOTIDE SEQUENCE</scope>
    <source>
        <tissue evidence="13">Whole body</tissue>
    </source>
</reference>
<feature type="repeat" description="ANK" evidence="12">
    <location>
        <begin position="220"/>
        <end position="252"/>
    </location>
</feature>
<keyword evidence="11" id="KW-0472">Membrane</keyword>
<dbReference type="InterPro" id="IPR051165">
    <property type="entry name" value="Multifunctional_ANK_Repeat"/>
</dbReference>
<dbReference type="GO" id="GO:0005576">
    <property type="term" value="C:extracellular region"/>
    <property type="evidence" value="ECO:0007669"/>
    <property type="project" value="UniProtKB-SubCell"/>
</dbReference>
<dbReference type="InterPro" id="IPR002110">
    <property type="entry name" value="Ankyrin_rpt"/>
</dbReference>
<keyword evidence="7" id="KW-0528">Neurotoxin</keyword>
<dbReference type="AlphaFoldDB" id="A0A2L2YE43"/>
<dbReference type="Pfam" id="PF00023">
    <property type="entry name" value="Ank"/>
    <property type="match status" value="2"/>
</dbReference>
<evidence type="ECO:0000256" key="11">
    <source>
        <dbReference type="ARBA" id="ARBA00023298"/>
    </source>
</evidence>
<dbReference type="GO" id="GO:0090729">
    <property type="term" value="F:toxin activity"/>
    <property type="evidence" value="ECO:0007669"/>
    <property type="project" value="UniProtKB-KW"/>
</dbReference>
<sequence length="552" mass="61601">MEFNEQWFDTCSKVGCAAKVGNIKLLKQLIKENCPVDVADNRGWKPLHEAAAIPPTEECLAELLKHEKTDINWQTHEGESALLLACKRRQGSTANEFVKLLLQHGADPNIPDNESDTPLLQALRNKNEFLVEKLVVAGADVNATDCSGWSPLHQAASSKNPTLVNFLLKNGANIDARDECKLTPVFSAAQHGCEKSLKALLDAAKEKGNLHIVVNMGAEDWATPLMIAAQQGFEACVKLLLDYGADPNLKTSDNATALHMAVQANNTTCLEILLQNMFLKPIIQAFHPETYIYSGMICPLHLAIEWKNHASLKVLLEAGFAPDSLYDCRDSVQVTRIPYLCFPECESALSFACFKKDTMSIAVLLSSGADPSPPVETAYHPAMRAINVHNIEALQILIESGTNLNYQRKEFPSNEVFLSALLSTQDILRLLLYHGCDPNLCFQIKNDYCFQRCASRYIKRNGLTLREFLRVILPYLVVSPHMQTSLDALSKRYPENVRDIIEEIGQPSPLQQLCVIQIRQHLYSVHRNKLPFVIHQLNLPHLLTQLISCSSQ</sequence>
<feature type="repeat" description="ANK" evidence="12">
    <location>
        <begin position="114"/>
        <end position="146"/>
    </location>
</feature>
<evidence type="ECO:0000313" key="13">
    <source>
        <dbReference type="EMBL" id="LAA06389.1"/>
    </source>
</evidence>
<evidence type="ECO:0000256" key="1">
    <source>
        <dbReference type="ARBA" id="ARBA00004175"/>
    </source>
</evidence>
<dbReference type="PANTHER" id="PTHR24123">
    <property type="entry name" value="ANKYRIN REPEAT-CONTAINING"/>
    <property type="match status" value="1"/>
</dbReference>
<dbReference type="Pfam" id="PF12796">
    <property type="entry name" value="Ank_2"/>
    <property type="match status" value="2"/>
</dbReference>
<dbReference type="PANTHER" id="PTHR24123:SF141">
    <property type="entry name" value="ANKYRIN 2, ISOFORM U"/>
    <property type="match status" value="1"/>
</dbReference>
<dbReference type="Gene3D" id="1.25.40.20">
    <property type="entry name" value="Ankyrin repeat-containing domain"/>
    <property type="match status" value="4"/>
</dbReference>
<dbReference type="EMBL" id="IAAA01028543">
    <property type="protein sequence ID" value="LAA06389.1"/>
    <property type="molecule type" value="mRNA"/>
</dbReference>
<evidence type="ECO:0000256" key="9">
    <source>
        <dbReference type="ARBA" id="ARBA00023028"/>
    </source>
</evidence>
<keyword evidence="9" id="KW-0638">Presynaptic neurotoxin</keyword>
<dbReference type="OrthoDB" id="6413977at2759"/>
<evidence type="ECO:0000256" key="10">
    <source>
        <dbReference type="ARBA" id="ARBA00023043"/>
    </source>
</evidence>
<feature type="repeat" description="ANK" evidence="12">
    <location>
        <begin position="147"/>
        <end position="179"/>
    </location>
</feature>
<accession>A0A2L2YE43</accession>
<feature type="repeat" description="ANK" evidence="12">
    <location>
        <begin position="77"/>
        <end position="113"/>
    </location>
</feature>
<keyword evidence="8" id="KW-0677">Repeat</keyword>
<evidence type="ECO:0000256" key="7">
    <source>
        <dbReference type="ARBA" id="ARBA00022699"/>
    </source>
</evidence>
<dbReference type="InterPro" id="IPR036770">
    <property type="entry name" value="Ankyrin_rpt-contain_sf"/>
</dbReference>
<protein>
    <submittedName>
        <fullName evidence="13">Uncharacterized protein</fullName>
    </submittedName>
</protein>
<evidence type="ECO:0000256" key="4">
    <source>
        <dbReference type="ARBA" id="ARBA00022525"/>
    </source>
</evidence>
<evidence type="ECO:0000256" key="3">
    <source>
        <dbReference type="ARBA" id="ARBA00022483"/>
    </source>
</evidence>
<keyword evidence="10 12" id="KW-0040">ANK repeat</keyword>
<keyword evidence="5" id="KW-1052">Target cell membrane</keyword>
<evidence type="ECO:0000256" key="8">
    <source>
        <dbReference type="ARBA" id="ARBA00022737"/>
    </source>
</evidence>
<keyword evidence="4" id="KW-0964">Secreted</keyword>
<dbReference type="PROSITE" id="PS50297">
    <property type="entry name" value="ANK_REP_REGION"/>
    <property type="match status" value="4"/>
</dbReference>
<comment type="subcellular location">
    <subcellularLocation>
        <location evidence="2">Secreted</location>
    </subcellularLocation>
    <subcellularLocation>
        <location evidence="1">Target cell membrane</location>
    </subcellularLocation>
</comment>